<evidence type="ECO:0000313" key="2">
    <source>
        <dbReference type="EMBL" id="QEK77790.1"/>
    </source>
</evidence>
<dbReference type="Proteomes" id="UP000324354">
    <property type="component" value="Chromosome"/>
</dbReference>
<dbReference type="GeneID" id="13301055"/>
<reference evidence="2 3" key="1">
    <citation type="submission" date="2017-08" db="EMBL/GenBank/DDBJ databases">
        <title>Resequencing and Reannotation of the genome of Pyrococcus furiosus type strain DSM3638.</title>
        <authorList>
            <person name="Reichelt R.M."/>
            <person name="Bunk B."/>
        </authorList>
    </citation>
    <scope>NUCLEOTIDE SEQUENCE [LARGE SCALE GENOMIC DNA]</scope>
    <source>
        <strain evidence="2 3">DSM 3638</strain>
    </source>
</reference>
<sequence>MGQHKSIERLEELLKVIGLKKNEIRIYKLLLEKKKNMMIKEIQKELGISERSVRAHVLSLYKKGLLKRTLVQRGWLGYAYTAVSPSELLKKIKETILRNIEEIEKELKDDE</sequence>
<dbReference type="PANTHER" id="PTHR34293:SF1">
    <property type="entry name" value="HTH-TYPE TRANSCRIPTIONAL REGULATOR TRMBL2"/>
    <property type="match status" value="1"/>
</dbReference>
<protein>
    <submittedName>
        <fullName evidence="2">Transcriptional regulator</fullName>
    </submittedName>
</protein>
<dbReference type="OrthoDB" id="85833at2157"/>
<dbReference type="RefSeq" id="WP_011011167.1">
    <property type="nucleotide sequence ID" value="NC_003413.1"/>
</dbReference>
<name>A0A5C0XSU1_PYRFU</name>
<accession>A0A5C0XSU1</accession>
<dbReference type="InterPro" id="IPR036388">
    <property type="entry name" value="WH-like_DNA-bd_sf"/>
</dbReference>
<dbReference type="InterPro" id="IPR051797">
    <property type="entry name" value="TrmB-like"/>
</dbReference>
<proteinExistence type="predicted"/>
<evidence type="ECO:0000313" key="3">
    <source>
        <dbReference type="Proteomes" id="UP000324354"/>
    </source>
</evidence>
<organism evidence="2 3">
    <name type="scientific">Pyrococcus furiosus (strain ATCC 43587 / DSM 3638 / JCM 8422 / Vc1)</name>
    <dbReference type="NCBI Taxonomy" id="186497"/>
    <lineage>
        <taxon>Archaea</taxon>
        <taxon>Methanobacteriati</taxon>
        <taxon>Methanobacteriota</taxon>
        <taxon>Thermococci</taxon>
        <taxon>Thermococcales</taxon>
        <taxon>Thermococcaceae</taxon>
        <taxon>Pyrococcus</taxon>
    </lineage>
</organism>
<dbReference type="EMBL" id="CP023154">
    <property type="protein sequence ID" value="QEK77790.1"/>
    <property type="molecule type" value="Genomic_DNA"/>
</dbReference>
<feature type="domain" description="Transcription regulator TrmB N-terminal" evidence="1">
    <location>
        <begin position="14"/>
        <end position="85"/>
    </location>
</feature>
<dbReference type="GeneID" id="41711842"/>
<dbReference type="SMR" id="A0A5C0XSU1"/>
<dbReference type="InterPro" id="IPR002831">
    <property type="entry name" value="Tscrpt_reg_TrmB_N"/>
</dbReference>
<evidence type="ECO:0000259" key="1">
    <source>
        <dbReference type="Pfam" id="PF01978"/>
    </source>
</evidence>
<dbReference type="AlphaFoldDB" id="A0A5C0XSU1"/>
<gene>
    <name evidence="2" type="ORF">PFDSM3638_00200</name>
</gene>
<dbReference type="Gene3D" id="1.10.10.10">
    <property type="entry name" value="Winged helix-like DNA-binding domain superfamily/Winged helix DNA-binding domain"/>
    <property type="match status" value="1"/>
</dbReference>
<dbReference type="SUPFAM" id="SSF46785">
    <property type="entry name" value="Winged helix' DNA-binding domain"/>
    <property type="match status" value="1"/>
</dbReference>
<dbReference type="Pfam" id="PF01978">
    <property type="entry name" value="TrmB"/>
    <property type="match status" value="1"/>
</dbReference>
<dbReference type="PANTHER" id="PTHR34293">
    <property type="entry name" value="HTH-TYPE TRANSCRIPTIONAL REGULATOR TRMBL2"/>
    <property type="match status" value="1"/>
</dbReference>
<dbReference type="InterPro" id="IPR036390">
    <property type="entry name" value="WH_DNA-bd_sf"/>
</dbReference>